<dbReference type="GO" id="GO:0005227">
    <property type="term" value="F:calcium-activated cation channel activity"/>
    <property type="evidence" value="ECO:0007669"/>
    <property type="project" value="InterPro"/>
</dbReference>
<accession>A0A835JXR8</accession>
<feature type="domain" description="CSC1/OSCA1-like cytosolic" evidence="13">
    <location>
        <begin position="380"/>
        <end position="425"/>
    </location>
</feature>
<keyword evidence="6 10" id="KW-1133">Transmembrane helix</keyword>
<feature type="transmembrane region" description="Helical" evidence="10">
    <location>
        <begin position="86"/>
        <end position="110"/>
    </location>
</feature>
<keyword evidence="9" id="KW-0407">Ion channel</keyword>
<feature type="transmembrane region" description="Helical" evidence="10">
    <location>
        <begin position="709"/>
        <end position="729"/>
    </location>
</feature>
<evidence type="ECO:0000256" key="6">
    <source>
        <dbReference type="ARBA" id="ARBA00022989"/>
    </source>
</evidence>
<evidence type="ECO:0000256" key="3">
    <source>
        <dbReference type="ARBA" id="ARBA00022448"/>
    </source>
</evidence>
<evidence type="ECO:0000256" key="2">
    <source>
        <dbReference type="ARBA" id="ARBA00007779"/>
    </source>
</evidence>
<dbReference type="InterPro" id="IPR045122">
    <property type="entry name" value="Csc1-like"/>
</dbReference>
<dbReference type="InterPro" id="IPR003864">
    <property type="entry name" value="CSC1/OSCA1-like_7TM"/>
</dbReference>
<feature type="domain" description="CSC1/OSCA1-like cytosolic" evidence="13">
    <location>
        <begin position="189"/>
        <end position="295"/>
    </location>
</feature>
<keyword evidence="8 10" id="KW-0472">Membrane</keyword>
<evidence type="ECO:0000256" key="4">
    <source>
        <dbReference type="ARBA" id="ARBA00022692"/>
    </source>
</evidence>
<reference evidence="14 15" key="1">
    <citation type="submission" date="2020-10" db="EMBL/GenBank/DDBJ databases">
        <title>Plant Genome Project.</title>
        <authorList>
            <person name="Zhang R.-G."/>
        </authorList>
    </citation>
    <scope>NUCLEOTIDE SEQUENCE [LARGE SCALE GENOMIC DNA]</scope>
    <source>
        <strain evidence="14">FAFU-HL-1</strain>
        <tissue evidence="14">Leaf</tissue>
    </source>
</reference>
<dbReference type="OrthoDB" id="1689567at2759"/>
<dbReference type="Pfam" id="PF14703">
    <property type="entry name" value="PHM7_cyt"/>
    <property type="match status" value="2"/>
</dbReference>
<dbReference type="InterPro" id="IPR027815">
    <property type="entry name" value="CSC1/OSCA1-like_cyt"/>
</dbReference>
<keyword evidence="5" id="KW-0106">Calcium</keyword>
<dbReference type="InterPro" id="IPR032880">
    <property type="entry name" value="CSC1/OSCA1-like_N"/>
</dbReference>
<feature type="transmembrane region" description="Helical" evidence="10">
    <location>
        <begin position="566"/>
        <end position="586"/>
    </location>
</feature>
<feature type="transmembrane region" description="Helical" evidence="10">
    <location>
        <begin position="632"/>
        <end position="662"/>
    </location>
</feature>
<evidence type="ECO:0000259" key="13">
    <source>
        <dbReference type="Pfam" id="PF14703"/>
    </source>
</evidence>
<evidence type="ECO:0000313" key="15">
    <source>
        <dbReference type="Proteomes" id="UP000657918"/>
    </source>
</evidence>
<comment type="subcellular location">
    <subcellularLocation>
        <location evidence="1">Membrane</location>
        <topology evidence="1">Multi-pass membrane protein</topology>
    </subcellularLocation>
</comment>
<name>A0A835JXR8_9ROSI</name>
<dbReference type="PANTHER" id="PTHR13018:SF104">
    <property type="entry name" value="ERD (EARLY-RESPONSIVE TO DEHYDRATION STRESS) FAMILY PROTEIN"/>
    <property type="match status" value="1"/>
</dbReference>
<dbReference type="EMBL" id="JADGMS010000008">
    <property type="protein sequence ID" value="KAF9677103.1"/>
    <property type="molecule type" value="Genomic_DNA"/>
</dbReference>
<dbReference type="AlphaFoldDB" id="A0A835JXR8"/>
<keyword evidence="4 10" id="KW-0812">Transmembrane</keyword>
<evidence type="ECO:0000259" key="12">
    <source>
        <dbReference type="Pfam" id="PF13967"/>
    </source>
</evidence>
<evidence type="ECO:0000256" key="7">
    <source>
        <dbReference type="ARBA" id="ARBA00023065"/>
    </source>
</evidence>
<keyword evidence="15" id="KW-1185">Reference proteome</keyword>
<feature type="transmembrane region" description="Helical" evidence="10">
    <location>
        <begin position="6"/>
        <end position="27"/>
    </location>
</feature>
<comment type="similarity">
    <text evidence="2">Belongs to the CSC1 (TC 1.A.17) family.</text>
</comment>
<organism evidence="14 15">
    <name type="scientific">Salix dunnii</name>
    <dbReference type="NCBI Taxonomy" id="1413687"/>
    <lineage>
        <taxon>Eukaryota</taxon>
        <taxon>Viridiplantae</taxon>
        <taxon>Streptophyta</taxon>
        <taxon>Embryophyta</taxon>
        <taxon>Tracheophyta</taxon>
        <taxon>Spermatophyta</taxon>
        <taxon>Magnoliopsida</taxon>
        <taxon>eudicotyledons</taxon>
        <taxon>Gunneridae</taxon>
        <taxon>Pentapetalae</taxon>
        <taxon>rosids</taxon>
        <taxon>fabids</taxon>
        <taxon>Malpighiales</taxon>
        <taxon>Salicaceae</taxon>
        <taxon>Saliceae</taxon>
        <taxon>Salix</taxon>
    </lineage>
</organism>
<keyword evidence="7" id="KW-0406">Ion transport</keyword>
<evidence type="ECO:0000256" key="1">
    <source>
        <dbReference type="ARBA" id="ARBA00004141"/>
    </source>
</evidence>
<feature type="transmembrane region" description="Helical" evidence="10">
    <location>
        <begin position="531"/>
        <end position="554"/>
    </location>
</feature>
<comment type="caution">
    <text evidence="14">The sequence shown here is derived from an EMBL/GenBank/DDBJ whole genome shotgun (WGS) entry which is preliminary data.</text>
</comment>
<evidence type="ECO:0000256" key="10">
    <source>
        <dbReference type="SAM" id="Phobius"/>
    </source>
</evidence>
<gene>
    <name evidence="14" type="ORF">SADUNF_Sadunf08G0073000</name>
</gene>
<feature type="domain" description="CSC1/OSCA1-like N-terminal transmembrane" evidence="12">
    <location>
        <begin position="5"/>
        <end position="167"/>
    </location>
</feature>
<evidence type="ECO:0000313" key="14">
    <source>
        <dbReference type="EMBL" id="KAF9677103.1"/>
    </source>
</evidence>
<evidence type="ECO:0000256" key="8">
    <source>
        <dbReference type="ARBA" id="ARBA00023136"/>
    </source>
</evidence>
<dbReference type="PANTHER" id="PTHR13018">
    <property type="entry name" value="PROBABLE MEMBRANE PROTEIN DUF221-RELATED"/>
    <property type="match status" value="1"/>
</dbReference>
<feature type="transmembrane region" description="Helical" evidence="10">
    <location>
        <begin position="683"/>
        <end position="703"/>
    </location>
</feature>
<evidence type="ECO:0000259" key="11">
    <source>
        <dbReference type="Pfam" id="PF02714"/>
    </source>
</evidence>
<feature type="domain" description="CSC1/OSCA1-like 7TM region" evidence="11">
    <location>
        <begin position="438"/>
        <end position="703"/>
    </location>
</feature>
<dbReference type="GO" id="GO:0005886">
    <property type="term" value="C:plasma membrane"/>
    <property type="evidence" value="ECO:0007669"/>
    <property type="project" value="TreeGrafter"/>
</dbReference>
<feature type="transmembrane region" description="Helical" evidence="10">
    <location>
        <begin position="146"/>
        <end position="166"/>
    </location>
</feature>
<feature type="transmembrane region" description="Helical" evidence="10">
    <location>
        <begin position="439"/>
        <end position="458"/>
    </location>
</feature>
<keyword evidence="3" id="KW-0813">Transport</keyword>
<dbReference type="Pfam" id="PF02714">
    <property type="entry name" value="RSN1_7TM"/>
    <property type="match status" value="1"/>
</dbReference>
<sequence>MLVSAILTSVGINSALCVLFFVLYSILKKQPSYYEVYIPRLLAEGNSKRRSRFNLERLIPSTGWLPKAWKLSEEEMLSSSGLDAVVYIRSITFCLKVFSFAGIIGIFILLPVNCSGTELHQIDFADLYSNSLDVFTISNVNLGSKWLWIHFSSVYAITIFTCYLLYCEYNYISSKRIAYFYSSRPQPHQFTILVRNIPVSAGSSVSDSVESFFTEYYPTTYLSHIIVRRTSKVQSLINDAKQLYKRLLHLQSEPSEQKCKEAGLFGQKVDLLDHYGKRFEDLEQNARLEQSEVSLAKFWSLWRKKNYDPSLSPPSSPQRKISTLRSPSTHFPIGDDILVGAPTITETYQDTIFLKYFKSHGGSNCTLNGMFHIKFFTHHLQDTHAAFVSFKTRYDASTVFHLQQSINPTHWLTEEAPQPNDVFWPFFSSSFMGRWISKLAVVVACILLTILFLIPVVVVQGLTNLSQLEVWFPFLKSILTIAFVSQIVTGYLPSLILMLFLKIVPPIMEFLSSIQGYISHSEIERSACNKVLWFTIWNIFFATVFSGSVLYRISIFLDPKNIPAKLATVVPAQASFFIAYVVTSGWTSTASELVRIIPLICSLMTKCCAASTDDEIEVPSIPYHRDIPRVLFFGLLGIAYFFLAPVILPFLLVYFCLAYIIFRNQFINVYAPKYETAGKFWPIVHNLVIFSLVLMHAIAVGIFSLKKLSLASTLILPLPVLTLLFNEYCRKRFLPVFKAYPAEILIKKDREDQNDPTMSEFFDKLVTTYQDPALMPIQYCADSDSLNRPLISSAEMSILELNPGALGHMRSGIFGSDAFWPRSNSRHSRLRNGALDGVYWKTECFSLSFVP</sequence>
<evidence type="ECO:0000256" key="5">
    <source>
        <dbReference type="ARBA" id="ARBA00022837"/>
    </source>
</evidence>
<dbReference type="Proteomes" id="UP000657918">
    <property type="component" value="Chromosome 8"/>
</dbReference>
<dbReference type="Pfam" id="PF13967">
    <property type="entry name" value="RSN1_TM"/>
    <property type="match status" value="1"/>
</dbReference>
<evidence type="ECO:0000256" key="9">
    <source>
        <dbReference type="ARBA" id="ARBA00023303"/>
    </source>
</evidence>
<protein>
    <submittedName>
        <fullName evidence="14">Uncharacterized protein</fullName>
    </submittedName>
</protein>
<feature type="transmembrane region" description="Helical" evidence="10">
    <location>
        <begin position="478"/>
        <end position="501"/>
    </location>
</feature>
<proteinExistence type="inferred from homology"/>